<comment type="cofactor">
    <cofactor evidence="1">
        <name>FAD</name>
        <dbReference type="ChEBI" id="CHEBI:57692"/>
    </cofactor>
</comment>
<dbReference type="InterPro" id="IPR044920">
    <property type="entry name" value="MnmG_C_subdom_sf"/>
</dbReference>
<evidence type="ECO:0000313" key="8">
    <source>
        <dbReference type="Proteomes" id="UP001515480"/>
    </source>
</evidence>
<dbReference type="Pfam" id="PF13932">
    <property type="entry name" value="SAM_GIDA_C"/>
    <property type="match status" value="1"/>
</dbReference>
<dbReference type="PANTHER" id="PTHR11806">
    <property type="entry name" value="GLUCOSE INHIBITED DIVISION PROTEIN A"/>
    <property type="match status" value="1"/>
</dbReference>
<evidence type="ECO:0000259" key="6">
    <source>
        <dbReference type="SMART" id="SM01228"/>
    </source>
</evidence>
<dbReference type="Pfam" id="PF21680">
    <property type="entry name" value="GIDA_C_1st"/>
    <property type="match status" value="1"/>
</dbReference>
<accession>A0AB34K3L8</accession>
<reference evidence="7 8" key="1">
    <citation type="journal article" date="2024" name="Science">
        <title>Giant polyketide synthase enzymes in the biosynthesis of giant marine polyether toxins.</title>
        <authorList>
            <person name="Fallon T.R."/>
            <person name="Shende V.V."/>
            <person name="Wierzbicki I.H."/>
            <person name="Pendleton A.L."/>
            <person name="Watervoot N.F."/>
            <person name="Auber R.P."/>
            <person name="Gonzalez D.J."/>
            <person name="Wisecaver J.H."/>
            <person name="Moore B.S."/>
        </authorList>
    </citation>
    <scope>NUCLEOTIDE SEQUENCE [LARGE SCALE GENOMIC DNA]</scope>
    <source>
        <strain evidence="7 8">12B1</strain>
    </source>
</reference>
<dbReference type="InterPro" id="IPR002218">
    <property type="entry name" value="MnmG-rel"/>
</dbReference>
<dbReference type="FunFam" id="3.50.50.60:FF:000082">
    <property type="entry name" value="protein MTO1 homolog, mitochondrial isoform X1"/>
    <property type="match status" value="1"/>
</dbReference>
<evidence type="ECO:0000256" key="4">
    <source>
        <dbReference type="ARBA" id="ARBA00022827"/>
    </source>
</evidence>
<dbReference type="Gene3D" id="1.10.150.570">
    <property type="entry name" value="GidA associated domain, C-terminal subdomain"/>
    <property type="match status" value="1"/>
</dbReference>
<dbReference type="InterPro" id="IPR049312">
    <property type="entry name" value="GIDA_C_N"/>
</dbReference>
<comment type="caution">
    <text evidence="7">The sequence shown here is derived from an EMBL/GenBank/DDBJ whole genome shotgun (WGS) entry which is preliminary data.</text>
</comment>
<dbReference type="SMART" id="SM01228">
    <property type="entry name" value="GIDA_assoc_3"/>
    <property type="match status" value="1"/>
</dbReference>
<evidence type="ECO:0000256" key="1">
    <source>
        <dbReference type="ARBA" id="ARBA00001974"/>
    </source>
</evidence>
<evidence type="ECO:0000313" key="7">
    <source>
        <dbReference type="EMBL" id="KAL1527798.1"/>
    </source>
</evidence>
<evidence type="ECO:0000256" key="2">
    <source>
        <dbReference type="ARBA" id="ARBA00007653"/>
    </source>
</evidence>
<dbReference type="GO" id="GO:0002098">
    <property type="term" value="P:tRNA wobble uridine modification"/>
    <property type="evidence" value="ECO:0007669"/>
    <property type="project" value="InterPro"/>
</dbReference>
<dbReference type="GO" id="GO:0030488">
    <property type="term" value="P:tRNA methylation"/>
    <property type="evidence" value="ECO:0007669"/>
    <property type="project" value="TreeGrafter"/>
</dbReference>
<evidence type="ECO:0000256" key="5">
    <source>
        <dbReference type="SAM" id="MobiDB-lite"/>
    </source>
</evidence>
<keyword evidence="4" id="KW-0274">FAD</keyword>
<gene>
    <name evidence="7" type="ORF">AB1Y20_009181</name>
</gene>
<feature type="domain" description="tRNA uridine 5-carboxymethylaminomethyl modification enzyme C-terminal subdomain" evidence="6">
    <location>
        <begin position="643"/>
        <end position="714"/>
    </location>
</feature>
<dbReference type="Proteomes" id="UP001515480">
    <property type="component" value="Unassembled WGS sequence"/>
</dbReference>
<feature type="compositionally biased region" description="Polar residues" evidence="5">
    <location>
        <begin position="721"/>
        <end position="737"/>
    </location>
</feature>
<sequence>MASASPPPPSSPPLPATPRRTGSSARTRCARTPTPPPLLLPLLLLLLPCSLASPSLRRAVASRRPPPHASHARTRTTADVIVVGGGHAGCEAAAAAARAGARTLLITQRVDTIGEMSCNPSIGGIGKGHLVREVDALDGLMGRVIDEAGIHFRMLNQRKGPAVQGPRAQADRDLYRAAMLAAVLGVEGLEVFEGSAEDLLVERSRDGSGVVRGVLTGGGEELLAGRVILTTGTFLRGVVHIGRVSRPAGRFRRDDDGKGDDVEPPCTALAASLAALGLPLSRLKTGTPPRLDARTIDYAELEAQPSEEPPRPFSYLNEGGTVAQAERLITCHKTYTNAATHAVVLENKHTLPPYESGEGKGAGPRYCPSLFSKVERFPERQGHMVWLEPEGINSSMVYPNGISSAFPEEVQLKLVRTMAGLEEAEIVRPGYDVEYDYVDPRSLMHTLEVRRCKGLYLAGQIIGTTGYEEAAALGTVAGVNAALASQGRPPFVVGRDEGYVGVLVDDLVTRGTMEPYRMFTSRAEHRLHLRCDNADVRLSTLGHAAGCVGEERMAQLRKKQHAVKVGMESLRSFRLPNVEWASRGIGVKPNGELRSAEQILHVPEARIDQIEAAMAQLEHGWRSGKPDGEPLPQLGREAVEIAVKYSNYLEREQKEIERIRANQMAAIPPGFHYAALPCLSAEEVEKLTLAQPKTLQDAYQIPGITPKALLYLFQQLSRTTRTPPISTEQTGEATQSEPPAARWTYPKVTYSEPSAL</sequence>
<dbReference type="InterPro" id="IPR047001">
    <property type="entry name" value="MnmG_C_subdom"/>
</dbReference>
<feature type="compositionally biased region" description="Pro residues" evidence="5">
    <location>
        <begin position="1"/>
        <end position="16"/>
    </location>
</feature>
<dbReference type="SUPFAM" id="SSF51905">
    <property type="entry name" value="FAD/NAD(P)-binding domain"/>
    <property type="match status" value="1"/>
</dbReference>
<dbReference type="InterPro" id="IPR026904">
    <property type="entry name" value="MnmG_C"/>
</dbReference>
<dbReference type="PRINTS" id="PR00411">
    <property type="entry name" value="PNDRDTASEI"/>
</dbReference>
<dbReference type="FunFam" id="3.50.50.60:FF:000002">
    <property type="entry name" value="tRNA uridine 5-carboxymethylaminomethyl modification enzyme MnmG"/>
    <property type="match status" value="1"/>
</dbReference>
<dbReference type="HAMAP" id="MF_00129">
    <property type="entry name" value="MnmG_GidA"/>
    <property type="match status" value="1"/>
</dbReference>
<dbReference type="InterPro" id="IPR004416">
    <property type="entry name" value="MnmG"/>
</dbReference>
<proteinExistence type="inferred from homology"/>
<dbReference type="Gene3D" id="3.50.50.60">
    <property type="entry name" value="FAD/NAD(P)-binding domain"/>
    <property type="match status" value="2"/>
</dbReference>
<dbReference type="Gene3D" id="1.10.10.1800">
    <property type="entry name" value="tRNA uridine 5-carboxymethylaminomethyl modification enzyme MnmG/GidA"/>
    <property type="match status" value="1"/>
</dbReference>
<organism evidence="7 8">
    <name type="scientific">Prymnesium parvum</name>
    <name type="common">Toxic golden alga</name>
    <dbReference type="NCBI Taxonomy" id="97485"/>
    <lineage>
        <taxon>Eukaryota</taxon>
        <taxon>Haptista</taxon>
        <taxon>Haptophyta</taxon>
        <taxon>Prymnesiophyceae</taxon>
        <taxon>Prymnesiales</taxon>
        <taxon>Prymnesiaceae</taxon>
        <taxon>Prymnesium</taxon>
    </lineage>
</organism>
<keyword evidence="3" id="KW-0285">Flavoprotein</keyword>
<feature type="region of interest" description="Disordered" evidence="5">
    <location>
        <begin position="721"/>
        <end position="756"/>
    </location>
</feature>
<dbReference type="InterPro" id="IPR036188">
    <property type="entry name" value="FAD/NAD-bd_sf"/>
</dbReference>
<dbReference type="EMBL" id="JBGBPQ010000002">
    <property type="protein sequence ID" value="KAL1527798.1"/>
    <property type="molecule type" value="Genomic_DNA"/>
</dbReference>
<comment type="similarity">
    <text evidence="2">Belongs to the MnmG family.</text>
</comment>
<name>A0AB34K3L8_PRYPA</name>
<evidence type="ECO:0000256" key="3">
    <source>
        <dbReference type="ARBA" id="ARBA00022630"/>
    </source>
</evidence>
<dbReference type="GO" id="GO:0050660">
    <property type="term" value="F:flavin adenine dinucleotide binding"/>
    <property type="evidence" value="ECO:0007669"/>
    <property type="project" value="InterPro"/>
</dbReference>
<feature type="region of interest" description="Disordered" evidence="5">
    <location>
        <begin position="1"/>
        <end position="33"/>
    </location>
</feature>
<dbReference type="Pfam" id="PF01134">
    <property type="entry name" value="GIDA"/>
    <property type="match status" value="1"/>
</dbReference>
<dbReference type="AlphaFoldDB" id="A0AB34K3L8"/>
<keyword evidence="8" id="KW-1185">Reference proteome</keyword>
<protein>
    <recommendedName>
        <fullName evidence="6">tRNA uridine 5-carboxymethylaminomethyl modification enzyme C-terminal subdomain domain-containing protein</fullName>
    </recommendedName>
</protein>
<dbReference type="NCBIfam" id="TIGR00136">
    <property type="entry name" value="mnmG_gidA"/>
    <property type="match status" value="1"/>
</dbReference>
<dbReference type="PANTHER" id="PTHR11806:SF0">
    <property type="entry name" value="PROTEIN MTO1 HOMOLOG, MITOCHONDRIAL"/>
    <property type="match status" value="1"/>
</dbReference>
<dbReference type="GO" id="GO:0005737">
    <property type="term" value="C:cytoplasm"/>
    <property type="evidence" value="ECO:0007669"/>
    <property type="project" value="UniProtKB-ARBA"/>
</dbReference>
<feature type="compositionally biased region" description="Low complexity" evidence="5">
    <location>
        <begin position="23"/>
        <end position="32"/>
    </location>
</feature>
<dbReference type="InterPro" id="IPR040131">
    <property type="entry name" value="MnmG_N"/>
</dbReference>